<feature type="signal peptide" evidence="1">
    <location>
        <begin position="1"/>
        <end position="20"/>
    </location>
</feature>
<keyword evidence="2" id="KW-0614">Plasmid</keyword>
<protein>
    <recommendedName>
        <fullName evidence="4">Lipoprotein</fullName>
    </recommendedName>
</protein>
<accession>A0AAU9DHX4</accession>
<dbReference type="KEGG" id="fax:FUAX_51330"/>
<evidence type="ECO:0000256" key="1">
    <source>
        <dbReference type="SAM" id="SignalP"/>
    </source>
</evidence>
<organism evidence="2 3">
    <name type="scientific">Fulvitalea axinellae</name>
    <dbReference type="NCBI Taxonomy" id="1182444"/>
    <lineage>
        <taxon>Bacteria</taxon>
        <taxon>Pseudomonadati</taxon>
        <taxon>Bacteroidota</taxon>
        <taxon>Cytophagia</taxon>
        <taxon>Cytophagales</taxon>
        <taxon>Persicobacteraceae</taxon>
        <taxon>Fulvitalea</taxon>
    </lineage>
</organism>
<geneLocation type="plasmid" evidence="2 3">
    <name>pFA6</name>
</geneLocation>
<reference evidence="2 3" key="1">
    <citation type="submission" date="2021-12" db="EMBL/GenBank/DDBJ databases">
        <title>Genome sequencing of bacteria with rrn-lacking chromosome and rrn-plasmid.</title>
        <authorList>
            <person name="Anda M."/>
            <person name="Iwasaki W."/>
        </authorList>
    </citation>
    <scope>NUCLEOTIDE SEQUENCE [LARGE SCALE GENOMIC DNA]</scope>
    <source>
        <strain evidence="2 3">DSM 100852</strain>
        <plasmid evidence="2 3">pFA6</plasmid>
    </source>
</reference>
<dbReference type="EMBL" id="AP025320">
    <property type="protein sequence ID" value="BDD12701.1"/>
    <property type="molecule type" value="Genomic_DNA"/>
</dbReference>
<dbReference type="RefSeq" id="WP_338396005.1">
    <property type="nucleotide sequence ID" value="NZ_AP025320.1"/>
</dbReference>
<sequence>MKNRNALLFLLFSMALVACSASGNFEITGKNAGAFDIGDNVEEVKYNLGDYTLTPLEGYTAGGGDTESFFDLKDDGNRLMTFRFVHGKLSGIKVYSSKFVANCGGLRVGMIAQDLKDRKLKVNIEAGDDVAFYARLKAKNFLGEYTEEKGLKLCFERRTSVSGQLISNARLLAIYVGEDFRLMKKRTVVNSSGPLACVSDMCGPYCKSKEGVFIP</sequence>
<proteinExistence type="predicted"/>
<keyword evidence="1" id="KW-0732">Signal</keyword>
<feature type="chain" id="PRO_5043336418" description="Lipoprotein" evidence="1">
    <location>
        <begin position="21"/>
        <end position="215"/>
    </location>
</feature>
<dbReference type="PROSITE" id="PS51257">
    <property type="entry name" value="PROKAR_LIPOPROTEIN"/>
    <property type="match status" value="1"/>
</dbReference>
<dbReference type="Proteomes" id="UP001348817">
    <property type="component" value="Plasmid pFA6"/>
</dbReference>
<name>A0AAU9DHX4_9BACT</name>
<evidence type="ECO:0000313" key="2">
    <source>
        <dbReference type="EMBL" id="BDD12701.1"/>
    </source>
</evidence>
<evidence type="ECO:0008006" key="4">
    <source>
        <dbReference type="Google" id="ProtNLM"/>
    </source>
</evidence>
<dbReference type="AlphaFoldDB" id="A0AAU9DHX4"/>
<keyword evidence="3" id="KW-1185">Reference proteome</keyword>
<evidence type="ECO:0000313" key="3">
    <source>
        <dbReference type="Proteomes" id="UP001348817"/>
    </source>
</evidence>
<gene>
    <name evidence="2" type="ORF">FUAX_51330</name>
</gene>